<dbReference type="SUPFAM" id="SSF53850">
    <property type="entry name" value="Periplasmic binding protein-like II"/>
    <property type="match status" value="1"/>
</dbReference>
<keyword evidence="7" id="KW-1185">Reference proteome</keyword>
<dbReference type="GeneID" id="91430306"/>
<dbReference type="EMBL" id="LMWS01000010">
    <property type="protein sequence ID" value="KUN39780.1"/>
    <property type="molecule type" value="Genomic_DNA"/>
</dbReference>
<name>A0A101R150_9ACTN</name>
<evidence type="ECO:0000256" key="3">
    <source>
        <dbReference type="ARBA" id="ARBA00023125"/>
    </source>
</evidence>
<feature type="domain" description="HTH lysR-type" evidence="5">
    <location>
        <begin position="1"/>
        <end position="58"/>
    </location>
</feature>
<sequence>MELRQIEFFVAVAEELHFGRAARRLHVVQPAVSQQIRQLERGLRVKLFNRSTRRVCLTEAGEALLPAARAVLLTAQETQLIAARYASSRGNSLRIATSLRSRARLRLAADTLMQSRPGLTVHLVDVSDGTRLDLVRTGALDAAMVDHLVPPTPGLLLHRLKWRPVLAALPSSCGLAEQESVGVEALGELPMRQIPSAFHLTLVELIISARRRLGLESIPLRYATSVREALDGIARYGDSWTAVQDEAREYAQHPGIRLRALSVDGMATQSGMVTRVAPSEQVLALLGSCTSSFEREV</sequence>
<dbReference type="STRING" id="68231.AQJ30_08955"/>
<dbReference type="SUPFAM" id="SSF46785">
    <property type="entry name" value="Winged helix' DNA-binding domain"/>
    <property type="match status" value="1"/>
</dbReference>
<dbReference type="PRINTS" id="PR00039">
    <property type="entry name" value="HTHLYSR"/>
</dbReference>
<organism evidence="6 7">
    <name type="scientific">Streptomyces longwoodensis</name>
    <dbReference type="NCBI Taxonomy" id="68231"/>
    <lineage>
        <taxon>Bacteria</taxon>
        <taxon>Bacillati</taxon>
        <taxon>Actinomycetota</taxon>
        <taxon>Actinomycetes</taxon>
        <taxon>Kitasatosporales</taxon>
        <taxon>Streptomycetaceae</taxon>
        <taxon>Streptomyces</taxon>
    </lineage>
</organism>
<dbReference type="InterPro" id="IPR036390">
    <property type="entry name" value="WH_DNA-bd_sf"/>
</dbReference>
<reference evidence="6 7" key="1">
    <citation type="submission" date="2015-10" db="EMBL/GenBank/DDBJ databases">
        <title>Draft genome sequence of Streptomyces longwoodensis DSM 41677, type strain for the species Streptomyces longwoodensis.</title>
        <authorList>
            <person name="Ruckert C."/>
            <person name="Winkler A."/>
            <person name="Kalinowski J."/>
            <person name="Kampfer P."/>
            <person name="Glaeser S."/>
        </authorList>
    </citation>
    <scope>NUCLEOTIDE SEQUENCE [LARGE SCALE GENOMIC DNA]</scope>
    <source>
        <strain evidence="6 7">DSM 41677</strain>
    </source>
</reference>
<dbReference type="GO" id="GO:0003677">
    <property type="term" value="F:DNA binding"/>
    <property type="evidence" value="ECO:0007669"/>
    <property type="project" value="UniProtKB-KW"/>
</dbReference>
<dbReference type="RefSeq" id="WP_067230784.1">
    <property type="nucleotide sequence ID" value="NZ_KQ948550.1"/>
</dbReference>
<dbReference type="Gene3D" id="3.40.190.10">
    <property type="entry name" value="Periplasmic binding protein-like II"/>
    <property type="match status" value="2"/>
</dbReference>
<dbReference type="FunFam" id="1.10.10.10:FF:000001">
    <property type="entry name" value="LysR family transcriptional regulator"/>
    <property type="match status" value="1"/>
</dbReference>
<gene>
    <name evidence="6" type="ORF">AQJ30_08955</name>
</gene>
<dbReference type="Pfam" id="PF00126">
    <property type="entry name" value="HTH_1"/>
    <property type="match status" value="1"/>
</dbReference>
<dbReference type="Proteomes" id="UP000053271">
    <property type="component" value="Unassembled WGS sequence"/>
</dbReference>
<dbReference type="InterPro" id="IPR036388">
    <property type="entry name" value="WH-like_DNA-bd_sf"/>
</dbReference>
<evidence type="ECO:0000313" key="7">
    <source>
        <dbReference type="Proteomes" id="UP000053271"/>
    </source>
</evidence>
<accession>A0A101R150</accession>
<evidence type="ECO:0000256" key="4">
    <source>
        <dbReference type="ARBA" id="ARBA00023163"/>
    </source>
</evidence>
<evidence type="ECO:0000256" key="1">
    <source>
        <dbReference type="ARBA" id="ARBA00009437"/>
    </source>
</evidence>
<evidence type="ECO:0000259" key="5">
    <source>
        <dbReference type="PROSITE" id="PS50931"/>
    </source>
</evidence>
<keyword evidence="2" id="KW-0805">Transcription regulation</keyword>
<dbReference type="GO" id="GO:0032993">
    <property type="term" value="C:protein-DNA complex"/>
    <property type="evidence" value="ECO:0007669"/>
    <property type="project" value="TreeGrafter"/>
</dbReference>
<dbReference type="PANTHER" id="PTHR30346:SF0">
    <property type="entry name" value="HCA OPERON TRANSCRIPTIONAL ACTIVATOR HCAR"/>
    <property type="match status" value="1"/>
</dbReference>
<dbReference type="PROSITE" id="PS50931">
    <property type="entry name" value="HTH_LYSR"/>
    <property type="match status" value="1"/>
</dbReference>
<dbReference type="GO" id="GO:0003700">
    <property type="term" value="F:DNA-binding transcription factor activity"/>
    <property type="evidence" value="ECO:0007669"/>
    <property type="project" value="InterPro"/>
</dbReference>
<comment type="caution">
    <text evidence="6">The sequence shown here is derived from an EMBL/GenBank/DDBJ whole genome shotgun (WGS) entry which is preliminary data.</text>
</comment>
<keyword evidence="3" id="KW-0238">DNA-binding</keyword>
<dbReference type="InterPro" id="IPR000847">
    <property type="entry name" value="LysR_HTH_N"/>
</dbReference>
<dbReference type="PANTHER" id="PTHR30346">
    <property type="entry name" value="TRANSCRIPTIONAL DUAL REGULATOR HCAR-RELATED"/>
    <property type="match status" value="1"/>
</dbReference>
<protein>
    <recommendedName>
        <fullName evidence="5">HTH lysR-type domain-containing protein</fullName>
    </recommendedName>
</protein>
<dbReference type="Gene3D" id="1.10.10.10">
    <property type="entry name" value="Winged helix-like DNA-binding domain superfamily/Winged helix DNA-binding domain"/>
    <property type="match status" value="1"/>
</dbReference>
<keyword evidence="4" id="KW-0804">Transcription</keyword>
<evidence type="ECO:0000256" key="2">
    <source>
        <dbReference type="ARBA" id="ARBA00023015"/>
    </source>
</evidence>
<comment type="similarity">
    <text evidence="1">Belongs to the LysR transcriptional regulatory family.</text>
</comment>
<proteinExistence type="inferred from homology"/>
<dbReference type="AlphaFoldDB" id="A0A101R150"/>
<evidence type="ECO:0000313" key="6">
    <source>
        <dbReference type="EMBL" id="KUN39780.1"/>
    </source>
</evidence>